<comment type="caution">
    <text evidence="1">The sequence shown here is derived from an EMBL/GenBank/DDBJ whole genome shotgun (WGS) entry which is preliminary data.</text>
</comment>
<dbReference type="EMBL" id="CAJNAS010000001">
    <property type="protein sequence ID" value="CAE6864531.1"/>
    <property type="molecule type" value="Genomic_DNA"/>
</dbReference>
<dbReference type="AlphaFoldDB" id="A0A9N8MLM8"/>
<keyword evidence="2" id="KW-1185">Reference proteome</keyword>
<evidence type="ECO:0000313" key="1">
    <source>
        <dbReference type="EMBL" id="CAE6864531.1"/>
    </source>
</evidence>
<evidence type="ECO:0000313" key="2">
    <source>
        <dbReference type="Proteomes" id="UP000675121"/>
    </source>
</evidence>
<gene>
    <name evidence="1" type="ORF">R70211_00700</name>
</gene>
<proteinExistence type="predicted"/>
<organism evidence="1 2">
    <name type="scientific">Paraburkholderia domus</name>
    <dbReference type="NCBI Taxonomy" id="2793075"/>
    <lineage>
        <taxon>Bacteria</taxon>
        <taxon>Pseudomonadati</taxon>
        <taxon>Pseudomonadota</taxon>
        <taxon>Betaproteobacteria</taxon>
        <taxon>Burkholderiales</taxon>
        <taxon>Burkholderiaceae</taxon>
        <taxon>Paraburkholderia</taxon>
    </lineage>
</organism>
<name>A0A9N8MLM8_9BURK</name>
<dbReference type="Proteomes" id="UP000675121">
    <property type="component" value="Unassembled WGS sequence"/>
</dbReference>
<protein>
    <submittedName>
        <fullName evidence="1">Uncharacterized protein</fullName>
    </submittedName>
</protein>
<reference evidence="1" key="1">
    <citation type="submission" date="2021-02" db="EMBL/GenBank/DDBJ databases">
        <authorList>
            <person name="Vanwijnsberghe S."/>
        </authorList>
    </citation>
    <scope>NUCLEOTIDE SEQUENCE</scope>
    <source>
        <strain evidence="1">R-70211</strain>
    </source>
</reference>
<sequence length="33" mass="3763">MNPLSLTLKVRGHGFQMHHYPLQARGPTYELAV</sequence>
<accession>A0A9N8MLM8</accession>